<organism evidence="2 3">
    <name type="scientific">Cucurbita argyrosperma subsp. sororia</name>
    <dbReference type="NCBI Taxonomy" id="37648"/>
    <lineage>
        <taxon>Eukaryota</taxon>
        <taxon>Viridiplantae</taxon>
        <taxon>Streptophyta</taxon>
        <taxon>Embryophyta</taxon>
        <taxon>Tracheophyta</taxon>
        <taxon>Spermatophyta</taxon>
        <taxon>Magnoliopsida</taxon>
        <taxon>eudicotyledons</taxon>
        <taxon>Gunneridae</taxon>
        <taxon>Pentapetalae</taxon>
        <taxon>rosids</taxon>
        <taxon>fabids</taxon>
        <taxon>Cucurbitales</taxon>
        <taxon>Cucurbitaceae</taxon>
        <taxon>Cucurbiteae</taxon>
        <taxon>Cucurbita</taxon>
    </lineage>
</organism>
<gene>
    <name evidence="2" type="ORF">SDJN03_09675</name>
</gene>
<keyword evidence="3" id="KW-1185">Reference proteome</keyword>
<comment type="caution">
    <text evidence="2">The sequence shown here is derived from an EMBL/GenBank/DDBJ whole genome shotgun (WGS) entry which is preliminary data.</text>
</comment>
<sequence>MAVPGLDDDGGYEDDNALFEEDGVIEFDSVTPTHLRDLANDVQLGEFNGLRTSLVTAGKRGKFGVLMTDCVKRMLESVGSGGDTAPTELADSGTEARTSLEAASAHMAVGY</sequence>
<protein>
    <submittedName>
        <fullName evidence="2">Uncharacterized protein</fullName>
    </submittedName>
</protein>
<dbReference type="Proteomes" id="UP000685013">
    <property type="component" value="Chromosome 6"/>
</dbReference>
<evidence type="ECO:0000313" key="2">
    <source>
        <dbReference type="EMBL" id="KAG6596495.1"/>
    </source>
</evidence>
<proteinExistence type="predicted"/>
<evidence type="ECO:0000313" key="3">
    <source>
        <dbReference type="Proteomes" id="UP000685013"/>
    </source>
</evidence>
<feature type="region of interest" description="Disordered" evidence="1">
    <location>
        <begin position="77"/>
        <end position="96"/>
    </location>
</feature>
<dbReference type="EMBL" id="JAGKQH010000006">
    <property type="protein sequence ID" value="KAG6596495.1"/>
    <property type="molecule type" value="Genomic_DNA"/>
</dbReference>
<evidence type="ECO:0000256" key="1">
    <source>
        <dbReference type="SAM" id="MobiDB-lite"/>
    </source>
</evidence>
<feature type="non-terminal residue" evidence="2">
    <location>
        <position position="1"/>
    </location>
</feature>
<name>A0AAV6NDD9_9ROSI</name>
<dbReference type="AlphaFoldDB" id="A0AAV6NDD9"/>
<reference evidence="2 3" key="1">
    <citation type="journal article" date="2021" name="Hortic Res">
        <title>The domestication of Cucurbita argyrosperma as revealed by the genome of its wild relative.</title>
        <authorList>
            <person name="Barrera-Redondo J."/>
            <person name="Sanchez-de la Vega G."/>
            <person name="Aguirre-Liguori J.A."/>
            <person name="Castellanos-Morales G."/>
            <person name="Gutierrez-Guerrero Y.T."/>
            <person name="Aguirre-Dugua X."/>
            <person name="Aguirre-Planter E."/>
            <person name="Tenaillon M.I."/>
            <person name="Lira-Saade R."/>
            <person name="Eguiarte L.E."/>
        </authorList>
    </citation>
    <scope>NUCLEOTIDE SEQUENCE [LARGE SCALE GENOMIC DNA]</scope>
    <source>
        <strain evidence="2">JBR-2021</strain>
    </source>
</reference>
<accession>A0AAV6NDD9</accession>